<dbReference type="GeneID" id="112904662"/>
<evidence type="ECO:0000256" key="1">
    <source>
        <dbReference type="ARBA" id="ARBA00004123"/>
    </source>
</evidence>
<dbReference type="InParanoid" id="A0A7F5R518"/>
<evidence type="ECO:0000256" key="3">
    <source>
        <dbReference type="ARBA" id="ARBA00023125"/>
    </source>
</evidence>
<proteinExistence type="predicted"/>
<dbReference type="InterPro" id="IPR018186">
    <property type="entry name" value="TF_T-box_CS"/>
</dbReference>
<comment type="subcellular location">
    <subcellularLocation>
        <location evidence="1 6">Nucleus</location>
    </subcellularLocation>
</comment>
<dbReference type="GO" id="GO:0001708">
    <property type="term" value="P:cell fate specification"/>
    <property type="evidence" value="ECO:0007669"/>
    <property type="project" value="TreeGrafter"/>
</dbReference>
<keyword evidence="2" id="KW-0805">Transcription regulation</keyword>
<protein>
    <submittedName>
        <fullName evidence="9">T-box transcription factor TBX3-like</fullName>
    </submittedName>
</protein>
<organism evidence="8 9">
    <name type="scientific">Agrilus planipennis</name>
    <name type="common">Emerald ash borer</name>
    <name type="synonym">Agrilus marcopoli</name>
    <dbReference type="NCBI Taxonomy" id="224129"/>
    <lineage>
        <taxon>Eukaryota</taxon>
        <taxon>Metazoa</taxon>
        <taxon>Ecdysozoa</taxon>
        <taxon>Arthropoda</taxon>
        <taxon>Hexapoda</taxon>
        <taxon>Insecta</taxon>
        <taxon>Pterygota</taxon>
        <taxon>Neoptera</taxon>
        <taxon>Endopterygota</taxon>
        <taxon>Coleoptera</taxon>
        <taxon>Polyphaga</taxon>
        <taxon>Elateriformia</taxon>
        <taxon>Buprestoidea</taxon>
        <taxon>Buprestidae</taxon>
        <taxon>Agrilinae</taxon>
        <taxon>Agrilus</taxon>
    </lineage>
</organism>
<dbReference type="GO" id="GO:0000785">
    <property type="term" value="C:chromatin"/>
    <property type="evidence" value="ECO:0007669"/>
    <property type="project" value="TreeGrafter"/>
</dbReference>
<dbReference type="GO" id="GO:0045893">
    <property type="term" value="P:positive regulation of DNA-templated transcription"/>
    <property type="evidence" value="ECO:0007669"/>
    <property type="project" value="InterPro"/>
</dbReference>
<accession>A0A7F5R518</accession>
<dbReference type="CTD" id="115891798"/>
<evidence type="ECO:0000256" key="2">
    <source>
        <dbReference type="ARBA" id="ARBA00023015"/>
    </source>
</evidence>
<dbReference type="InterPro" id="IPR036960">
    <property type="entry name" value="T-box_sf"/>
</dbReference>
<evidence type="ECO:0000256" key="6">
    <source>
        <dbReference type="PROSITE-ProRule" id="PRU00201"/>
    </source>
</evidence>
<dbReference type="PANTHER" id="PTHR11267">
    <property type="entry name" value="T-BOX PROTEIN-RELATED"/>
    <property type="match status" value="1"/>
</dbReference>
<dbReference type="SMART" id="SM00425">
    <property type="entry name" value="TBOX"/>
    <property type="match status" value="1"/>
</dbReference>
<dbReference type="GO" id="GO:0000981">
    <property type="term" value="F:DNA-binding transcription factor activity, RNA polymerase II-specific"/>
    <property type="evidence" value="ECO:0007669"/>
    <property type="project" value="TreeGrafter"/>
</dbReference>
<dbReference type="InterPro" id="IPR008967">
    <property type="entry name" value="p53-like_TF_DNA-bd_sf"/>
</dbReference>
<dbReference type="PROSITE" id="PS01264">
    <property type="entry name" value="TBOX_2"/>
    <property type="match status" value="1"/>
</dbReference>
<keyword evidence="8" id="KW-1185">Reference proteome</keyword>
<dbReference type="PROSITE" id="PS50252">
    <property type="entry name" value="TBOX_3"/>
    <property type="match status" value="1"/>
</dbReference>
<evidence type="ECO:0000259" key="7">
    <source>
        <dbReference type="PROSITE" id="PS50252"/>
    </source>
</evidence>
<name>A0A7F5R518_AGRPL</name>
<dbReference type="Proteomes" id="UP000192223">
    <property type="component" value="Unplaced"/>
</dbReference>
<dbReference type="PROSITE" id="PS01283">
    <property type="entry name" value="TBOX_1"/>
    <property type="match status" value="1"/>
</dbReference>
<evidence type="ECO:0000313" key="9">
    <source>
        <dbReference type="RefSeq" id="XP_025831087.1"/>
    </source>
</evidence>
<dbReference type="SUPFAM" id="SSF49417">
    <property type="entry name" value="p53-like transcription factors"/>
    <property type="match status" value="1"/>
</dbReference>
<evidence type="ECO:0000256" key="4">
    <source>
        <dbReference type="ARBA" id="ARBA00023163"/>
    </source>
</evidence>
<evidence type="ECO:0000313" key="8">
    <source>
        <dbReference type="Proteomes" id="UP000192223"/>
    </source>
</evidence>
<dbReference type="InterPro" id="IPR046360">
    <property type="entry name" value="T-box_DNA-bd"/>
</dbReference>
<sequence length="195" mass="21997">MLFGGVNQGDNFCKGYSQEKCKIVLQNKDLWTKFHQHETEMIITKSGRRMFPALRAQAYGLDPNAHYCVLLEFSSASSCRYKYSASGGWTAAGAEEAHSPQRIYLHPESPATGEHWMAQPISFGRLKLTNTPNPPPGHIVLSSMHKYQPRIIIVQTMDPRTVGWAPSISTVFPETEFIAVTAYQVSYFIMITVFY</sequence>
<dbReference type="KEGG" id="apln:112904662"/>
<dbReference type="Gene3D" id="2.60.40.820">
    <property type="entry name" value="Transcription factor, T-box"/>
    <property type="match status" value="1"/>
</dbReference>
<dbReference type="PRINTS" id="PR00937">
    <property type="entry name" value="TBOX"/>
</dbReference>
<reference evidence="9" key="1">
    <citation type="submission" date="2025-08" db="UniProtKB">
        <authorList>
            <consortium name="RefSeq"/>
        </authorList>
    </citation>
    <scope>IDENTIFICATION</scope>
    <source>
        <tissue evidence="9">Entire body</tissue>
    </source>
</reference>
<dbReference type="GO" id="GO:0005634">
    <property type="term" value="C:nucleus"/>
    <property type="evidence" value="ECO:0007669"/>
    <property type="project" value="UniProtKB-SubCell"/>
</dbReference>
<dbReference type="Pfam" id="PF00907">
    <property type="entry name" value="T-box"/>
    <property type="match status" value="1"/>
</dbReference>
<feature type="domain" description="T-box" evidence="7">
    <location>
        <begin position="25"/>
        <end position="184"/>
    </location>
</feature>
<dbReference type="OrthoDB" id="7442607at2759"/>
<dbReference type="GO" id="GO:0000978">
    <property type="term" value="F:RNA polymerase II cis-regulatory region sequence-specific DNA binding"/>
    <property type="evidence" value="ECO:0007669"/>
    <property type="project" value="InterPro"/>
</dbReference>
<dbReference type="PANTHER" id="PTHR11267:SF204">
    <property type="entry name" value="SPADETAIL"/>
    <property type="match status" value="1"/>
</dbReference>
<keyword evidence="4" id="KW-0804">Transcription</keyword>
<keyword evidence="3 6" id="KW-0238">DNA-binding</keyword>
<dbReference type="AlphaFoldDB" id="A0A7F5R518"/>
<dbReference type="InterPro" id="IPR001699">
    <property type="entry name" value="TF_T-box"/>
</dbReference>
<dbReference type="RefSeq" id="XP_025831087.1">
    <property type="nucleotide sequence ID" value="XM_025975302.1"/>
</dbReference>
<keyword evidence="5 6" id="KW-0539">Nucleus</keyword>
<evidence type="ECO:0000256" key="5">
    <source>
        <dbReference type="ARBA" id="ARBA00023242"/>
    </source>
</evidence>
<gene>
    <name evidence="9" type="primary">LOC112904662</name>
</gene>
<comment type="caution">
    <text evidence="6">Lacks conserved residue(s) required for the propagation of feature annotation.</text>
</comment>